<feature type="domain" description="ABC transporter" evidence="4">
    <location>
        <begin position="19"/>
        <end position="159"/>
    </location>
</feature>
<keyword evidence="1" id="KW-0813">Transport</keyword>
<dbReference type="SUPFAM" id="SSF52540">
    <property type="entry name" value="P-loop containing nucleoside triphosphate hydrolases"/>
    <property type="match status" value="1"/>
</dbReference>
<name>A0A7D5ILS6_9BACI</name>
<dbReference type="InterPro" id="IPR027417">
    <property type="entry name" value="P-loop_NTPase"/>
</dbReference>
<accession>A0A7D5ILS6</accession>
<proteinExistence type="predicted"/>
<dbReference type="PROSITE" id="PS00211">
    <property type="entry name" value="ABC_TRANSPORTER_1"/>
    <property type="match status" value="1"/>
</dbReference>
<dbReference type="PANTHER" id="PTHR42939">
    <property type="entry name" value="ABC TRANSPORTER ATP-BINDING PROTEIN ALBC-RELATED"/>
    <property type="match status" value="1"/>
</dbReference>
<keyword evidence="2" id="KW-0547">Nucleotide-binding</keyword>
<evidence type="ECO:0000259" key="4">
    <source>
        <dbReference type="Pfam" id="PF00005"/>
    </source>
</evidence>
<keyword evidence="3" id="KW-0067">ATP-binding</keyword>
<evidence type="ECO:0000313" key="5">
    <source>
        <dbReference type="EMBL" id="QLA09668.1"/>
    </source>
</evidence>
<dbReference type="InterPro" id="IPR003439">
    <property type="entry name" value="ABC_transporter-like_ATP-bd"/>
</dbReference>
<dbReference type="PANTHER" id="PTHR42939:SF1">
    <property type="entry name" value="ABC TRANSPORTER ATP-BINDING PROTEIN ALBC-RELATED"/>
    <property type="match status" value="1"/>
</dbReference>
<protein>
    <submittedName>
        <fullName evidence="5">BacT</fullName>
    </submittedName>
</protein>
<evidence type="ECO:0000256" key="3">
    <source>
        <dbReference type="ARBA" id="ARBA00022840"/>
    </source>
</evidence>
<dbReference type="InterPro" id="IPR051782">
    <property type="entry name" value="ABC_Transporter_VariousFunc"/>
</dbReference>
<dbReference type="GO" id="GO:0005524">
    <property type="term" value="F:ATP binding"/>
    <property type="evidence" value="ECO:0007669"/>
    <property type="project" value="UniProtKB-KW"/>
</dbReference>
<evidence type="ECO:0000256" key="1">
    <source>
        <dbReference type="ARBA" id="ARBA00022448"/>
    </source>
</evidence>
<reference evidence="5" key="1">
    <citation type="submission" date="2020-06" db="EMBL/GenBank/DDBJ databases">
        <title>Identification and characterization of a novel circular bacteriocin, bacicyclicin XIN-1 from Bacillus xiangshan Xin1.</title>
        <authorList>
            <person name="Xin B."/>
        </authorList>
    </citation>
    <scope>NUCLEOTIDE SEQUENCE</scope>
    <source>
        <strain evidence="5">Xin1</strain>
    </source>
</reference>
<dbReference type="Gene3D" id="3.40.50.300">
    <property type="entry name" value="P-loop containing nucleotide triphosphate hydrolases"/>
    <property type="match status" value="1"/>
</dbReference>
<dbReference type="AlphaFoldDB" id="A0A7D5ILS6"/>
<evidence type="ECO:0000256" key="2">
    <source>
        <dbReference type="ARBA" id="ARBA00022741"/>
    </source>
</evidence>
<organism evidence="5">
    <name type="scientific">Bacillus sp. Xin1</name>
    <dbReference type="NCBI Taxonomy" id="2740676"/>
    <lineage>
        <taxon>Bacteria</taxon>
        <taxon>Bacillati</taxon>
        <taxon>Bacillota</taxon>
        <taxon>Bacilli</taxon>
        <taxon>Bacillales</taxon>
        <taxon>Bacillaceae</taxon>
        <taxon>Bacillus</taxon>
    </lineage>
</organism>
<dbReference type="GO" id="GO:0016887">
    <property type="term" value="F:ATP hydrolysis activity"/>
    <property type="evidence" value="ECO:0007669"/>
    <property type="project" value="InterPro"/>
</dbReference>
<gene>
    <name evidence="5" type="primary">bacT</name>
</gene>
<dbReference type="EMBL" id="MT588114">
    <property type="protein sequence ID" value="QLA09668.1"/>
    <property type="molecule type" value="Genomic_DNA"/>
</dbReference>
<dbReference type="RefSeq" id="WP_174103648.1">
    <property type="nucleotide sequence ID" value="NZ_JABUAE010000060.1"/>
</dbReference>
<sequence>MELTINIKNIGYQTEIIIDKVNINIKNTGLYKLEGSNGSGKSTLFKALNGELDWIKNQDINVELNKKKINVFKNKEIFFINDSFEGYMFLKPVEYITFLSQLYNQKIQHNYMLSIFEKLDFSKFSHHLIKDLSQGNKQKLVFITSLLINCPIILFDEAFEHIDKNSMNYIRNNAKELLNNKIVLLTSHTNTLNDMIKDNLYLEDKKIYY</sequence>
<dbReference type="Pfam" id="PF00005">
    <property type="entry name" value="ABC_tran"/>
    <property type="match status" value="1"/>
</dbReference>
<dbReference type="InterPro" id="IPR017871">
    <property type="entry name" value="ABC_transporter-like_CS"/>
</dbReference>